<protein>
    <recommendedName>
        <fullName evidence="2">Chorismate mutase domain-containing protein</fullName>
    </recommendedName>
</protein>
<evidence type="ECO:0000259" key="2">
    <source>
        <dbReference type="PROSITE" id="PS51168"/>
    </source>
</evidence>
<sequence length="91" mass="10786">MKKKLKSLRKQIDFVDGQIIELLAKRFSIVQEIGAIKKSSSKKPLDKKRWEKLISNRLKLAKGFNLDKNFVQDVWKRIHRQSLIIESDHEK</sequence>
<dbReference type="PANTHER" id="PTHR38041">
    <property type="entry name" value="CHORISMATE MUTASE"/>
    <property type="match status" value="1"/>
</dbReference>
<evidence type="ECO:0000256" key="1">
    <source>
        <dbReference type="ARBA" id="ARBA00023235"/>
    </source>
</evidence>
<comment type="caution">
    <text evidence="3">The sequence shown here is derived from an EMBL/GenBank/DDBJ whole genome shotgun (WGS) entry which is preliminary data.</text>
</comment>
<dbReference type="GO" id="GO:0046417">
    <property type="term" value="P:chorismate metabolic process"/>
    <property type="evidence" value="ECO:0007669"/>
    <property type="project" value="InterPro"/>
</dbReference>
<dbReference type="STRING" id="1802061.A3A93_01200"/>
<dbReference type="PROSITE" id="PS51168">
    <property type="entry name" value="CHORISMATE_MUT_2"/>
    <property type="match status" value="1"/>
</dbReference>
<gene>
    <name evidence="3" type="ORF">A3A93_01200</name>
</gene>
<name>A0A1F7IR32_9BACT</name>
<dbReference type="SUPFAM" id="SSF48600">
    <property type="entry name" value="Chorismate mutase II"/>
    <property type="match status" value="1"/>
</dbReference>
<evidence type="ECO:0000313" key="3">
    <source>
        <dbReference type="EMBL" id="OGK45815.1"/>
    </source>
</evidence>
<dbReference type="Proteomes" id="UP000177141">
    <property type="component" value="Unassembled WGS sequence"/>
</dbReference>
<dbReference type="InterPro" id="IPR002701">
    <property type="entry name" value="CM_II_prokaryot"/>
</dbReference>
<dbReference type="SMART" id="SM00830">
    <property type="entry name" value="CM_2"/>
    <property type="match status" value="1"/>
</dbReference>
<keyword evidence="1" id="KW-0413">Isomerase</keyword>
<dbReference type="AlphaFoldDB" id="A0A1F7IR32"/>
<dbReference type="PANTHER" id="PTHR38041:SF1">
    <property type="entry name" value="CHORISMATE MUTASE"/>
    <property type="match status" value="1"/>
</dbReference>
<proteinExistence type="predicted"/>
<dbReference type="GO" id="GO:0009697">
    <property type="term" value="P:salicylic acid biosynthetic process"/>
    <property type="evidence" value="ECO:0007669"/>
    <property type="project" value="TreeGrafter"/>
</dbReference>
<feature type="domain" description="Chorismate mutase" evidence="2">
    <location>
        <begin position="1"/>
        <end position="90"/>
    </location>
</feature>
<dbReference type="InterPro" id="IPR036979">
    <property type="entry name" value="CM_dom_sf"/>
</dbReference>
<dbReference type="GO" id="GO:0004106">
    <property type="term" value="F:chorismate mutase activity"/>
    <property type="evidence" value="ECO:0007669"/>
    <property type="project" value="InterPro"/>
</dbReference>
<dbReference type="InterPro" id="IPR051331">
    <property type="entry name" value="Chorismate_mutase-related"/>
</dbReference>
<evidence type="ECO:0000313" key="4">
    <source>
        <dbReference type="Proteomes" id="UP000177141"/>
    </source>
</evidence>
<dbReference type="EMBL" id="MGAL01000048">
    <property type="protein sequence ID" value="OGK45815.1"/>
    <property type="molecule type" value="Genomic_DNA"/>
</dbReference>
<dbReference type="Pfam" id="PF01817">
    <property type="entry name" value="CM_2"/>
    <property type="match status" value="1"/>
</dbReference>
<dbReference type="InterPro" id="IPR036263">
    <property type="entry name" value="Chorismate_II_sf"/>
</dbReference>
<accession>A0A1F7IR32</accession>
<organism evidence="3 4">
    <name type="scientific">Candidatus Roizmanbacteria bacterium RIFCSPLOWO2_01_FULL_38_12</name>
    <dbReference type="NCBI Taxonomy" id="1802061"/>
    <lineage>
        <taxon>Bacteria</taxon>
        <taxon>Candidatus Roizmaniibacteriota</taxon>
    </lineage>
</organism>
<dbReference type="Gene3D" id="1.20.59.10">
    <property type="entry name" value="Chorismate mutase"/>
    <property type="match status" value="1"/>
</dbReference>
<reference evidence="3 4" key="1">
    <citation type="journal article" date="2016" name="Nat. Commun.">
        <title>Thousands of microbial genomes shed light on interconnected biogeochemical processes in an aquifer system.</title>
        <authorList>
            <person name="Anantharaman K."/>
            <person name="Brown C.T."/>
            <person name="Hug L.A."/>
            <person name="Sharon I."/>
            <person name="Castelle C.J."/>
            <person name="Probst A.J."/>
            <person name="Thomas B.C."/>
            <person name="Singh A."/>
            <person name="Wilkins M.J."/>
            <person name="Karaoz U."/>
            <person name="Brodie E.L."/>
            <person name="Williams K.H."/>
            <person name="Hubbard S.S."/>
            <person name="Banfield J.F."/>
        </authorList>
    </citation>
    <scope>NUCLEOTIDE SEQUENCE [LARGE SCALE GENOMIC DNA]</scope>
</reference>